<evidence type="ECO:0000256" key="1">
    <source>
        <dbReference type="SAM" id="SignalP"/>
    </source>
</evidence>
<evidence type="ECO:0000259" key="2">
    <source>
        <dbReference type="PROSITE" id="PS50835"/>
    </source>
</evidence>
<dbReference type="Pfam" id="PF07679">
    <property type="entry name" value="I-set"/>
    <property type="match status" value="1"/>
</dbReference>
<evidence type="ECO:0000313" key="4">
    <source>
        <dbReference type="Proteomes" id="UP001283361"/>
    </source>
</evidence>
<dbReference type="InterPro" id="IPR036179">
    <property type="entry name" value="Ig-like_dom_sf"/>
</dbReference>
<organism evidence="3 4">
    <name type="scientific">Elysia crispata</name>
    <name type="common">lettuce slug</name>
    <dbReference type="NCBI Taxonomy" id="231223"/>
    <lineage>
        <taxon>Eukaryota</taxon>
        <taxon>Metazoa</taxon>
        <taxon>Spiralia</taxon>
        <taxon>Lophotrochozoa</taxon>
        <taxon>Mollusca</taxon>
        <taxon>Gastropoda</taxon>
        <taxon>Heterobranchia</taxon>
        <taxon>Euthyneura</taxon>
        <taxon>Panpulmonata</taxon>
        <taxon>Sacoglossa</taxon>
        <taxon>Placobranchoidea</taxon>
        <taxon>Plakobranchidae</taxon>
        <taxon>Elysia</taxon>
    </lineage>
</organism>
<dbReference type="InterPro" id="IPR013098">
    <property type="entry name" value="Ig_I-set"/>
</dbReference>
<accession>A0AAE0Z6U7</accession>
<feature type="domain" description="Ig-like" evidence="2">
    <location>
        <begin position="62"/>
        <end position="115"/>
    </location>
</feature>
<keyword evidence="4" id="KW-1185">Reference proteome</keyword>
<dbReference type="EMBL" id="JAWDGP010004617">
    <property type="protein sequence ID" value="KAK3763017.1"/>
    <property type="molecule type" value="Genomic_DNA"/>
</dbReference>
<dbReference type="PROSITE" id="PS50835">
    <property type="entry name" value="IG_LIKE"/>
    <property type="match status" value="1"/>
</dbReference>
<comment type="caution">
    <text evidence="3">The sequence shown here is derived from an EMBL/GenBank/DDBJ whole genome shotgun (WGS) entry which is preliminary data.</text>
</comment>
<dbReference type="SUPFAM" id="SSF48726">
    <property type="entry name" value="Immunoglobulin"/>
    <property type="match status" value="2"/>
</dbReference>
<feature type="chain" id="PRO_5042019393" description="Ig-like domain-containing protein" evidence="1">
    <location>
        <begin position="23"/>
        <end position="115"/>
    </location>
</feature>
<dbReference type="InterPro" id="IPR007110">
    <property type="entry name" value="Ig-like_dom"/>
</dbReference>
<evidence type="ECO:0000313" key="3">
    <source>
        <dbReference type="EMBL" id="KAK3763017.1"/>
    </source>
</evidence>
<proteinExistence type="predicted"/>
<dbReference type="InterPro" id="IPR013783">
    <property type="entry name" value="Ig-like_fold"/>
</dbReference>
<keyword evidence="1" id="KW-0732">Signal</keyword>
<feature type="signal peptide" evidence="1">
    <location>
        <begin position="1"/>
        <end position="22"/>
    </location>
</feature>
<sequence length="115" mass="12779">MERGIPFWLLLFLMLRLGETISQDDTINVNATVGSTAILPCRTVSNVHDSLVTWSRKGENHPLTIDSRRFVNDNSSDVTAQEGVTVTLVCRATGIPPPKVTWFSLPPDLDVRETE</sequence>
<dbReference type="AlphaFoldDB" id="A0AAE0Z6U7"/>
<protein>
    <recommendedName>
        <fullName evidence="2">Ig-like domain-containing protein</fullName>
    </recommendedName>
</protein>
<dbReference type="Proteomes" id="UP001283361">
    <property type="component" value="Unassembled WGS sequence"/>
</dbReference>
<dbReference type="Gene3D" id="2.60.40.10">
    <property type="entry name" value="Immunoglobulins"/>
    <property type="match status" value="2"/>
</dbReference>
<reference evidence="3" key="1">
    <citation type="journal article" date="2023" name="G3 (Bethesda)">
        <title>A reference genome for the long-term kleptoplast-retaining sea slug Elysia crispata morphotype clarki.</title>
        <authorList>
            <person name="Eastman K.E."/>
            <person name="Pendleton A.L."/>
            <person name="Shaikh M.A."/>
            <person name="Suttiyut T."/>
            <person name="Ogas R."/>
            <person name="Tomko P."/>
            <person name="Gavelis G."/>
            <person name="Widhalm J.R."/>
            <person name="Wisecaver J.H."/>
        </authorList>
    </citation>
    <scope>NUCLEOTIDE SEQUENCE</scope>
    <source>
        <strain evidence="3">ECLA1</strain>
    </source>
</reference>
<gene>
    <name evidence="3" type="ORF">RRG08_026929</name>
</gene>
<name>A0AAE0Z6U7_9GAST</name>